<keyword evidence="4" id="KW-0808">Transferase</keyword>
<dbReference type="GO" id="GO:0032222">
    <property type="term" value="P:regulation of synaptic transmission, cholinergic"/>
    <property type="evidence" value="ECO:0007669"/>
    <property type="project" value="InterPro"/>
</dbReference>
<evidence type="ECO:0000256" key="3">
    <source>
        <dbReference type="SAM" id="SignalP"/>
    </source>
</evidence>
<evidence type="ECO:0000256" key="1">
    <source>
        <dbReference type="ARBA" id="ARBA00022729"/>
    </source>
</evidence>
<sequence length="137" mass="15146">MNKFAYLVALLVLLIHFELSSGIWCFICHTNTEPACGDDFRISLGDADKRMQCDGSCIKRRGKRKRGSVSRTEIQRSCRIYGQEGCYTEEFDGISQYTCLCNSNFCNGSPSKSKNCFTIAATVSVIAAVAVKIYADG</sequence>
<dbReference type="PANTHER" id="PTHR33562">
    <property type="entry name" value="ATILLA, ISOFORM B-RELATED-RELATED"/>
    <property type="match status" value="1"/>
</dbReference>
<reference evidence="4 5" key="1">
    <citation type="journal article" date="2021" name="Elife">
        <title>Chloroplast acquisition without the gene transfer in kleptoplastic sea slugs, Plakobranchus ocellatus.</title>
        <authorList>
            <person name="Maeda T."/>
            <person name="Takahashi S."/>
            <person name="Yoshida T."/>
            <person name="Shimamura S."/>
            <person name="Takaki Y."/>
            <person name="Nagai Y."/>
            <person name="Toyoda A."/>
            <person name="Suzuki Y."/>
            <person name="Arimoto A."/>
            <person name="Ishii H."/>
            <person name="Satoh N."/>
            <person name="Nishiyama T."/>
            <person name="Hasebe M."/>
            <person name="Maruyama T."/>
            <person name="Minagawa J."/>
            <person name="Obokata J."/>
            <person name="Shigenobu S."/>
        </authorList>
    </citation>
    <scope>NUCLEOTIDE SEQUENCE [LARGE SCALE GENOMIC DNA]</scope>
</reference>
<dbReference type="Proteomes" id="UP000735302">
    <property type="component" value="Unassembled WGS sequence"/>
</dbReference>
<gene>
    <name evidence="4" type="ORF">PoB_007399200</name>
</gene>
<keyword evidence="1 3" id="KW-0732">Signal</keyword>
<dbReference type="GO" id="GO:0016301">
    <property type="term" value="F:kinase activity"/>
    <property type="evidence" value="ECO:0007669"/>
    <property type="project" value="UniProtKB-KW"/>
</dbReference>
<accession>A0AAV4DT10</accession>
<protein>
    <submittedName>
        <fullName evidence="4">Casein kinase ii subunit beta</fullName>
    </submittedName>
</protein>
<keyword evidence="4" id="KW-0418">Kinase</keyword>
<name>A0AAV4DT10_9GAST</name>
<keyword evidence="2" id="KW-0325">Glycoprotein</keyword>
<dbReference type="Pfam" id="PF17064">
    <property type="entry name" value="QVR"/>
    <property type="match status" value="1"/>
</dbReference>
<evidence type="ECO:0000313" key="5">
    <source>
        <dbReference type="Proteomes" id="UP000735302"/>
    </source>
</evidence>
<dbReference type="AlphaFoldDB" id="A0AAV4DT10"/>
<dbReference type="InterPro" id="IPR031424">
    <property type="entry name" value="QVR-like"/>
</dbReference>
<proteinExistence type="predicted"/>
<dbReference type="GO" id="GO:0030431">
    <property type="term" value="P:sleep"/>
    <property type="evidence" value="ECO:0007669"/>
    <property type="project" value="InterPro"/>
</dbReference>
<feature type="chain" id="PRO_5044011114" evidence="3">
    <location>
        <begin position="23"/>
        <end position="137"/>
    </location>
</feature>
<dbReference type="EMBL" id="BLXT01008339">
    <property type="protein sequence ID" value="GFO47487.1"/>
    <property type="molecule type" value="Genomic_DNA"/>
</dbReference>
<organism evidence="4 5">
    <name type="scientific">Plakobranchus ocellatus</name>
    <dbReference type="NCBI Taxonomy" id="259542"/>
    <lineage>
        <taxon>Eukaryota</taxon>
        <taxon>Metazoa</taxon>
        <taxon>Spiralia</taxon>
        <taxon>Lophotrochozoa</taxon>
        <taxon>Mollusca</taxon>
        <taxon>Gastropoda</taxon>
        <taxon>Heterobranchia</taxon>
        <taxon>Euthyneura</taxon>
        <taxon>Panpulmonata</taxon>
        <taxon>Sacoglossa</taxon>
        <taxon>Placobranchoidea</taxon>
        <taxon>Plakobranchidae</taxon>
        <taxon>Plakobranchus</taxon>
    </lineage>
</organism>
<comment type="caution">
    <text evidence="4">The sequence shown here is derived from an EMBL/GenBank/DDBJ whole genome shotgun (WGS) entry which is preliminary data.</text>
</comment>
<evidence type="ECO:0000256" key="2">
    <source>
        <dbReference type="ARBA" id="ARBA00023180"/>
    </source>
</evidence>
<dbReference type="InterPro" id="IPR050975">
    <property type="entry name" value="Sleep_regulator"/>
</dbReference>
<evidence type="ECO:0000313" key="4">
    <source>
        <dbReference type="EMBL" id="GFO47487.1"/>
    </source>
</evidence>
<feature type="signal peptide" evidence="3">
    <location>
        <begin position="1"/>
        <end position="22"/>
    </location>
</feature>
<keyword evidence="5" id="KW-1185">Reference proteome</keyword>